<protein>
    <submittedName>
        <fullName evidence="5">Glycosyl transferase group 1</fullName>
    </submittedName>
</protein>
<accession>A0A0G0K716</accession>
<dbReference type="PATRIC" id="fig|1618638.3.peg.187"/>
<dbReference type="PANTHER" id="PTHR12526:SF629">
    <property type="entry name" value="TEICHURONIC ACID BIOSYNTHESIS GLYCOSYLTRANSFERASE TUAH-RELATED"/>
    <property type="match status" value="1"/>
</dbReference>
<evidence type="ECO:0000256" key="1">
    <source>
        <dbReference type="ARBA" id="ARBA00022676"/>
    </source>
</evidence>
<comment type="caution">
    <text evidence="5">The sequence shown here is derived from an EMBL/GenBank/DDBJ whole genome shotgun (WGS) entry which is preliminary data.</text>
</comment>
<dbReference type="Gene3D" id="3.40.50.2000">
    <property type="entry name" value="Glycogen Phosphorylase B"/>
    <property type="match status" value="2"/>
</dbReference>
<reference evidence="5 6" key="1">
    <citation type="journal article" date="2015" name="Nature">
        <title>rRNA introns, odd ribosomes, and small enigmatic genomes across a large radiation of phyla.</title>
        <authorList>
            <person name="Brown C.T."/>
            <person name="Hug L.A."/>
            <person name="Thomas B.C."/>
            <person name="Sharon I."/>
            <person name="Castelle C.J."/>
            <person name="Singh A."/>
            <person name="Wilkins M.J."/>
            <person name="Williams K.H."/>
            <person name="Banfield J.F."/>
        </authorList>
    </citation>
    <scope>NUCLEOTIDE SEQUENCE [LARGE SCALE GENOMIC DNA]</scope>
</reference>
<dbReference type="Proteomes" id="UP000034022">
    <property type="component" value="Unassembled WGS sequence"/>
</dbReference>
<dbReference type="AlphaFoldDB" id="A0A0G0K716"/>
<dbReference type="PANTHER" id="PTHR12526">
    <property type="entry name" value="GLYCOSYLTRANSFERASE"/>
    <property type="match status" value="1"/>
</dbReference>
<proteinExistence type="predicted"/>
<keyword evidence="1" id="KW-0328">Glycosyltransferase</keyword>
<evidence type="ECO:0000259" key="3">
    <source>
        <dbReference type="Pfam" id="PF00534"/>
    </source>
</evidence>
<evidence type="ECO:0000313" key="6">
    <source>
        <dbReference type="Proteomes" id="UP000034022"/>
    </source>
</evidence>
<gene>
    <name evidence="5" type="ORF">US91_C0001G0177</name>
</gene>
<sequence>MKIIYIVNARIPTEKAHGYQITKMCEEFALAGAEVELWVPTRKNNILGNAFSFYGIKENFRIRYVKCFDFIRFDRLLLRKSVYLQSLWFFIKLAFEKADKDVIIYTRNPELVWLFNLRGFMTAYECHDWFGKKKGIALWLLRRCDRIIVTNNFIKQEFIKNGFAQTILVAPNGVNLEIFNIDIEKEKALQKLSLEQELGEKIRDQKILLYTGSFRTMGTDKGIAEILESLKILNRPEVFFLAVGGNEKDIAYYESLAKEIGVSDKCKFIGRRTQTELALWQKISDILLMPFPDKAHYRYFMTPLKIFEYMASGRPIIASDLPSIREILNNENAFFCKAGDTNDLSRNIDFVLNNPVETDKKAVKAKKDVFRYTWEKRVKEINCLLSKLS</sequence>
<dbReference type="InterPro" id="IPR028098">
    <property type="entry name" value="Glyco_trans_4-like_N"/>
</dbReference>
<evidence type="ECO:0000313" key="5">
    <source>
        <dbReference type="EMBL" id="KKQ71250.1"/>
    </source>
</evidence>
<dbReference type="Pfam" id="PF00534">
    <property type="entry name" value="Glycos_transf_1"/>
    <property type="match status" value="1"/>
</dbReference>
<dbReference type="SUPFAM" id="SSF53756">
    <property type="entry name" value="UDP-Glycosyltransferase/glycogen phosphorylase"/>
    <property type="match status" value="1"/>
</dbReference>
<dbReference type="GO" id="GO:0016757">
    <property type="term" value="F:glycosyltransferase activity"/>
    <property type="evidence" value="ECO:0007669"/>
    <property type="project" value="UniProtKB-KW"/>
</dbReference>
<organism evidence="5 6">
    <name type="scientific">Candidatus Falkowbacteria bacterium GW2011_GWE1_38_31</name>
    <dbReference type="NCBI Taxonomy" id="1618638"/>
    <lineage>
        <taxon>Bacteria</taxon>
        <taxon>Candidatus Falkowiibacteriota</taxon>
    </lineage>
</organism>
<feature type="domain" description="Glycosyl transferase family 1" evidence="3">
    <location>
        <begin position="203"/>
        <end position="367"/>
    </location>
</feature>
<feature type="domain" description="Glycosyltransferase subfamily 4-like N-terminal" evidence="4">
    <location>
        <begin position="21"/>
        <end position="177"/>
    </location>
</feature>
<dbReference type="EMBL" id="LBUU01000001">
    <property type="protein sequence ID" value="KKQ71250.1"/>
    <property type="molecule type" value="Genomic_DNA"/>
</dbReference>
<evidence type="ECO:0000259" key="4">
    <source>
        <dbReference type="Pfam" id="PF13439"/>
    </source>
</evidence>
<evidence type="ECO:0000256" key="2">
    <source>
        <dbReference type="ARBA" id="ARBA00022679"/>
    </source>
</evidence>
<dbReference type="Pfam" id="PF13439">
    <property type="entry name" value="Glyco_transf_4"/>
    <property type="match status" value="1"/>
</dbReference>
<keyword evidence="2 5" id="KW-0808">Transferase</keyword>
<dbReference type="InterPro" id="IPR001296">
    <property type="entry name" value="Glyco_trans_1"/>
</dbReference>
<name>A0A0G0K716_9BACT</name>